<dbReference type="InterPro" id="IPR050109">
    <property type="entry name" value="HTH-type_TetR-like_transc_reg"/>
</dbReference>
<keyword evidence="1 2" id="KW-0238">DNA-binding</keyword>
<dbReference type="RefSeq" id="WP_211317864.1">
    <property type="nucleotide sequence ID" value="NZ_QJSX01000003.1"/>
</dbReference>
<accession>A0A318SR79</accession>
<dbReference type="InterPro" id="IPR041678">
    <property type="entry name" value="TetR_C_16"/>
</dbReference>
<comment type="caution">
    <text evidence="5">The sequence shown here is derived from an EMBL/GenBank/DDBJ whole genome shotgun (WGS) entry which is preliminary data.</text>
</comment>
<evidence type="ECO:0000259" key="4">
    <source>
        <dbReference type="PROSITE" id="PS50977"/>
    </source>
</evidence>
<dbReference type="PROSITE" id="PS50977">
    <property type="entry name" value="HTH_TETR_2"/>
    <property type="match status" value="1"/>
</dbReference>
<feature type="region of interest" description="Disordered" evidence="3">
    <location>
        <begin position="1"/>
        <end position="25"/>
    </location>
</feature>
<organism evidence="5 6">
    <name type="scientific">Deinococcus yavapaiensis KR-236</name>
    <dbReference type="NCBI Taxonomy" id="694435"/>
    <lineage>
        <taxon>Bacteria</taxon>
        <taxon>Thermotogati</taxon>
        <taxon>Deinococcota</taxon>
        <taxon>Deinococci</taxon>
        <taxon>Deinococcales</taxon>
        <taxon>Deinococcaceae</taxon>
        <taxon>Deinococcus</taxon>
    </lineage>
</organism>
<feature type="domain" description="HTH tetR-type" evidence="4">
    <location>
        <begin position="22"/>
        <end position="82"/>
    </location>
</feature>
<dbReference type="InterPro" id="IPR009057">
    <property type="entry name" value="Homeodomain-like_sf"/>
</dbReference>
<dbReference type="Pfam" id="PF00440">
    <property type="entry name" value="TetR_N"/>
    <property type="match status" value="1"/>
</dbReference>
<protein>
    <submittedName>
        <fullName evidence="5">TetR family transcriptional regulator</fullName>
    </submittedName>
</protein>
<keyword evidence="6" id="KW-1185">Reference proteome</keyword>
<dbReference type="PRINTS" id="PR00455">
    <property type="entry name" value="HTHTETR"/>
</dbReference>
<dbReference type="SUPFAM" id="SSF46689">
    <property type="entry name" value="Homeodomain-like"/>
    <property type="match status" value="1"/>
</dbReference>
<sequence length="209" mass="22589">MSLPPNDDLPSKRPTGRRRGDSGARQAILDAAREQFAAKGYTAATVRDIAAAARVDPALIRHYFGSKDDLFAATLHIPPDLVQTATAVLAGDPATIGERFARAYLGIWEDPVTAAPVRAIFRTAVTTDKAADLLREFLQSRVLREVAPALGTDRPEMRAILASTHLLGIAIARFVLHVEPLASLDREELVAILAPTIQHYLTAPLPSRS</sequence>
<dbReference type="GO" id="GO:0003700">
    <property type="term" value="F:DNA-binding transcription factor activity"/>
    <property type="evidence" value="ECO:0007669"/>
    <property type="project" value="TreeGrafter"/>
</dbReference>
<dbReference type="EMBL" id="QJSX01000003">
    <property type="protein sequence ID" value="PYE55433.1"/>
    <property type="molecule type" value="Genomic_DNA"/>
</dbReference>
<dbReference type="Pfam" id="PF17920">
    <property type="entry name" value="TetR_C_16"/>
    <property type="match status" value="1"/>
</dbReference>
<dbReference type="GO" id="GO:0000976">
    <property type="term" value="F:transcription cis-regulatory region binding"/>
    <property type="evidence" value="ECO:0007669"/>
    <property type="project" value="TreeGrafter"/>
</dbReference>
<evidence type="ECO:0000313" key="5">
    <source>
        <dbReference type="EMBL" id="PYE55433.1"/>
    </source>
</evidence>
<dbReference type="PANTHER" id="PTHR30055:SF235">
    <property type="entry name" value="TRANSCRIPTIONAL REGULATORY PROTEIN"/>
    <property type="match status" value="1"/>
</dbReference>
<dbReference type="InterPro" id="IPR001647">
    <property type="entry name" value="HTH_TetR"/>
</dbReference>
<dbReference type="PANTHER" id="PTHR30055">
    <property type="entry name" value="HTH-TYPE TRANSCRIPTIONAL REGULATOR RUTR"/>
    <property type="match status" value="1"/>
</dbReference>
<evidence type="ECO:0000256" key="2">
    <source>
        <dbReference type="PROSITE-ProRule" id="PRU00335"/>
    </source>
</evidence>
<dbReference type="AlphaFoldDB" id="A0A318SR79"/>
<evidence type="ECO:0000256" key="1">
    <source>
        <dbReference type="ARBA" id="ARBA00023125"/>
    </source>
</evidence>
<dbReference type="SUPFAM" id="SSF48498">
    <property type="entry name" value="Tetracyclin repressor-like, C-terminal domain"/>
    <property type="match status" value="1"/>
</dbReference>
<evidence type="ECO:0000313" key="6">
    <source>
        <dbReference type="Proteomes" id="UP000248326"/>
    </source>
</evidence>
<name>A0A318SR79_9DEIO</name>
<dbReference type="Proteomes" id="UP000248326">
    <property type="component" value="Unassembled WGS sequence"/>
</dbReference>
<gene>
    <name evidence="5" type="ORF">DES52_103266</name>
</gene>
<feature type="DNA-binding region" description="H-T-H motif" evidence="2">
    <location>
        <begin position="45"/>
        <end position="64"/>
    </location>
</feature>
<dbReference type="InterPro" id="IPR036271">
    <property type="entry name" value="Tet_transcr_reg_TetR-rel_C_sf"/>
</dbReference>
<reference evidence="5 6" key="1">
    <citation type="submission" date="2018-06" db="EMBL/GenBank/DDBJ databases">
        <title>Genomic Encyclopedia of Type Strains, Phase IV (KMG-IV): sequencing the most valuable type-strain genomes for metagenomic binning, comparative biology and taxonomic classification.</title>
        <authorList>
            <person name="Goeker M."/>
        </authorList>
    </citation>
    <scope>NUCLEOTIDE SEQUENCE [LARGE SCALE GENOMIC DNA]</scope>
    <source>
        <strain evidence="5 6">DSM 18048</strain>
    </source>
</reference>
<dbReference type="Gene3D" id="1.10.357.10">
    <property type="entry name" value="Tetracycline Repressor, domain 2"/>
    <property type="match status" value="1"/>
</dbReference>
<proteinExistence type="predicted"/>
<evidence type="ECO:0000256" key="3">
    <source>
        <dbReference type="SAM" id="MobiDB-lite"/>
    </source>
</evidence>
<dbReference type="Gene3D" id="1.10.10.60">
    <property type="entry name" value="Homeodomain-like"/>
    <property type="match status" value="1"/>
</dbReference>